<protein>
    <submittedName>
        <fullName evidence="1">Uncharacterized protein</fullName>
    </submittedName>
</protein>
<organism evidence="1 2">
    <name type="scientific">Entomophthora muscae</name>
    <dbReference type="NCBI Taxonomy" id="34485"/>
    <lineage>
        <taxon>Eukaryota</taxon>
        <taxon>Fungi</taxon>
        <taxon>Fungi incertae sedis</taxon>
        <taxon>Zoopagomycota</taxon>
        <taxon>Entomophthoromycotina</taxon>
        <taxon>Entomophthoromycetes</taxon>
        <taxon>Entomophthorales</taxon>
        <taxon>Entomophthoraceae</taxon>
        <taxon>Entomophthora</taxon>
    </lineage>
</organism>
<dbReference type="EMBL" id="QTSX02007143">
    <property type="protein sequence ID" value="KAJ9050694.1"/>
    <property type="molecule type" value="Genomic_DNA"/>
</dbReference>
<evidence type="ECO:0000313" key="1">
    <source>
        <dbReference type="EMBL" id="KAJ9050694.1"/>
    </source>
</evidence>
<keyword evidence="2" id="KW-1185">Reference proteome</keyword>
<sequence>MLTGDALEWFNSTLEDNEDLCLNFDEFKTRLLEATTPKGTWIQVLLKLLSLEQRSTLLEEYIAQFNNLK</sequence>
<reference evidence="1" key="1">
    <citation type="submission" date="2022-04" db="EMBL/GenBank/DDBJ databases">
        <title>Genome of the entomopathogenic fungus Entomophthora muscae.</title>
        <authorList>
            <person name="Elya C."/>
            <person name="Lovett B.R."/>
            <person name="Lee E."/>
            <person name="Macias A.M."/>
            <person name="Hajek A.E."/>
            <person name="De Bivort B.L."/>
            <person name="Kasson M.T."/>
            <person name="De Fine Licht H.H."/>
            <person name="Stajich J.E."/>
        </authorList>
    </citation>
    <scope>NUCLEOTIDE SEQUENCE</scope>
    <source>
        <strain evidence="1">Berkeley</strain>
    </source>
</reference>
<evidence type="ECO:0000313" key="2">
    <source>
        <dbReference type="Proteomes" id="UP001165960"/>
    </source>
</evidence>
<name>A0ACC2RKV2_9FUNG</name>
<accession>A0ACC2RKV2</accession>
<proteinExistence type="predicted"/>
<dbReference type="Proteomes" id="UP001165960">
    <property type="component" value="Unassembled WGS sequence"/>
</dbReference>
<gene>
    <name evidence="1" type="ORF">DSO57_1012233</name>
</gene>
<comment type="caution">
    <text evidence="1">The sequence shown here is derived from an EMBL/GenBank/DDBJ whole genome shotgun (WGS) entry which is preliminary data.</text>
</comment>